<evidence type="ECO:0000313" key="2">
    <source>
        <dbReference type="EMBL" id="SIS56382.1"/>
    </source>
</evidence>
<dbReference type="AlphaFoldDB" id="A0A1N7K452"/>
<dbReference type="RefSeq" id="WP_076599846.1">
    <property type="nucleotide sequence ID" value="NZ_CP046976.1"/>
</dbReference>
<evidence type="ECO:0000256" key="1">
    <source>
        <dbReference type="SAM" id="MobiDB-lite"/>
    </source>
</evidence>
<keyword evidence="3" id="KW-1185">Reference proteome</keyword>
<accession>A0A1N7K452</accession>
<feature type="region of interest" description="Disordered" evidence="1">
    <location>
        <begin position="104"/>
        <end position="128"/>
    </location>
</feature>
<sequence length="128" mass="14817">MTTGESDFPGADDIPERITSNDARLSHFVEANDRWEEIPERLAEDWDSMAQLIAYYESVWRDDVRDFPEAQYGVLSEDGVWNEMGRFYQSMKEIAETATRVVREYERDNDPEVDPGTAPTDEETADEQ</sequence>
<protein>
    <submittedName>
        <fullName evidence="2">Uncharacterized protein</fullName>
    </submittedName>
</protein>
<dbReference type="Pfam" id="PF14131">
    <property type="entry name" value="DUF4298"/>
    <property type="match status" value="1"/>
</dbReference>
<dbReference type="OrthoDB" id="5148784at2"/>
<organism evidence="2 3">
    <name type="scientific">Corynebacterium appendicis CIP 107643</name>
    <dbReference type="NCBI Taxonomy" id="1161099"/>
    <lineage>
        <taxon>Bacteria</taxon>
        <taxon>Bacillati</taxon>
        <taxon>Actinomycetota</taxon>
        <taxon>Actinomycetes</taxon>
        <taxon>Mycobacteriales</taxon>
        <taxon>Corynebacteriaceae</taxon>
        <taxon>Corynebacterium</taxon>
    </lineage>
</organism>
<gene>
    <name evidence="2" type="ORF">SAMN05444817_11414</name>
</gene>
<reference evidence="3" key="1">
    <citation type="submission" date="2017-01" db="EMBL/GenBank/DDBJ databases">
        <authorList>
            <person name="Varghese N."/>
            <person name="Submissions S."/>
        </authorList>
    </citation>
    <scope>NUCLEOTIDE SEQUENCE [LARGE SCALE GENOMIC DNA]</scope>
    <source>
        <strain evidence="3">DSM 44531</strain>
    </source>
</reference>
<dbReference type="Proteomes" id="UP000186292">
    <property type="component" value="Unassembled WGS sequence"/>
</dbReference>
<dbReference type="EMBL" id="FTOF01000014">
    <property type="protein sequence ID" value="SIS56382.1"/>
    <property type="molecule type" value="Genomic_DNA"/>
</dbReference>
<name>A0A1N7K452_9CORY</name>
<proteinExistence type="predicted"/>
<dbReference type="InterPro" id="IPR025384">
    <property type="entry name" value="DUF4298"/>
</dbReference>
<evidence type="ECO:0000313" key="3">
    <source>
        <dbReference type="Proteomes" id="UP000186292"/>
    </source>
</evidence>